<sequence>MAAKQQRQPVPPGKPIKVQDLRPGTPGHNVVVKVVDSKQVLQRSRPDAPQRAQMRLAECIVGDETGVIIFPARNEQVDVMQEGATVILNNAKVDMFRGSMRLAVDRWQGSIEVTEPASFSVKMDNNLSLIEFETILVDA</sequence>
<dbReference type="CDD" id="cd04491">
    <property type="entry name" value="SoSSB_OBF"/>
    <property type="match status" value="1"/>
</dbReference>
<dbReference type="OrthoDB" id="2274046at2759"/>
<evidence type="ECO:0000259" key="2">
    <source>
        <dbReference type="Pfam" id="PF21473"/>
    </source>
</evidence>
<evidence type="ECO:0000313" key="4">
    <source>
        <dbReference type="Proteomes" id="UP000825935"/>
    </source>
</evidence>
<dbReference type="EMBL" id="CM035425">
    <property type="protein sequence ID" value="KAH7330818.1"/>
    <property type="molecule type" value="Genomic_DNA"/>
</dbReference>
<proteinExistence type="predicted"/>
<reference evidence="3" key="1">
    <citation type="submission" date="2021-08" db="EMBL/GenBank/DDBJ databases">
        <title>WGS assembly of Ceratopteris richardii.</title>
        <authorList>
            <person name="Marchant D.B."/>
            <person name="Chen G."/>
            <person name="Jenkins J."/>
            <person name="Shu S."/>
            <person name="Leebens-Mack J."/>
            <person name="Grimwood J."/>
            <person name="Schmutz J."/>
            <person name="Soltis P."/>
            <person name="Soltis D."/>
            <person name="Chen Z.-H."/>
        </authorList>
    </citation>
    <scope>NUCLEOTIDE SEQUENCE</scope>
    <source>
        <strain evidence="3">Whitten #5841</strain>
        <tissue evidence="3">Leaf</tissue>
    </source>
</reference>
<dbReference type="Gene3D" id="2.40.50.140">
    <property type="entry name" value="Nucleic acid-binding proteins"/>
    <property type="match status" value="1"/>
</dbReference>
<dbReference type="PANTHER" id="PTHR31472">
    <property type="entry name" value="OS05G0244600 PROTEIN"/>
    <property type="match status" value="1"/>
</dbReference>
<dbReference type="PANTHER" id="PTHR31472:SF5">
    <property type="entry name" value="OS05G0244600 PROTEIN"/>
    <property type="match status" value="1"/>
</dbReference>
<accession>A0A8T2SGB7</accession>
<dbReference type="InterPro" id="IPR048970">
    <property type="entry name" value="OB_Ssb-like"/>
</dbReference>
<evidence type="ECO:0000313" key="3">
    <source>
        <dbReference type="EMBL" id="KAH7330818.1"/>
    </source>
</evidence>
<feature type="region of interest" description="Disordered" evidence="1">
    <location>
        <begin position="1"/>
        <end position="28"/>
    </location>
</feature>
<dbReference type="AlphaFoldDB" id="A0A8T2SGB7"/>
<dbReference type="InterPro" id="IPR012340">
    <property type="entry name" value="NA-bd_OB-fold"/>
</dbReference>
<comment type="caution">
    <text evidence="3">The sequence shown here is derived from an EMBL/GenBank/DDBJ whole genome shotgun (WGS) entry which is preliminary data.</text>
</comment>
<gene>
    <name evidence="3" type="ORF">KP509_20G003500</name>
</gene>
<organism evidence="3 4">
    <name type="scientific">Ceratopteris richardii</name>
    <name type="common">Triangle waterfern</name>
    <dbReference type="NCBI Taxonomy" id="49495"/>
    <lineage>
        <taxon>Eukaryota</taxon>
        <taxon>Viridiplantae</taxon>
        <taxon>Streptophyta</taxon>
        <taxon>Embryophyta</taxon>
        <taxon>Tracheophyta</taxon>
        <taxon>Polypodiopsida</taxon>
        <taxon>Polypodiidae</taxon>
        <taxon>Polypodiales</taxon>
        <taxon>Pteridineae</taxon>
        <taxon>Pteridaceae</taxon>
        <taxon>Parkerioideae</taxon>
        <taxon>Ceratopteris</taxon>
    </lineage>
</organism>
<dbReference type="SUPFAM" id="SSF50249">
    <property type="entry name" value="Nucleic acid-binding proteins"/>
    <property type="match status" value="1"/>
</dbReference>
<dbReference type="Proteomes" id="UP000825935">
    <property type="component" value="Chromosome 20"/>
</dbReference>
<dbReference type="OMA" id="MVEYELI"/>
<feature type="domain" description="Single-stranded DNA binding protein Ssb-like OB fold" evidence="2">
    <location>
        <begin position="21"/>
        <end position="112"/>
    </location>
</feature>
<evidence type="ECO:0000256" key="1">
    <source>
        <dbReference type="SAM" id="MobiDB-lite"/>
    </source>
</evidence>
<dbReference type="Pfam" id="PF21473">
    <property type="entry name" value="OB_Ssb-like"/>
    <property type="match status" value="1"/>
</dbReference>
<protein>
    <recommendedName>
        <fullName evidence="2">Single-stranded DNA binding protein Ssb-like OB fold domain-containing protein</fullName>
    </recommendedName>
</protein>
<keyword evidence="4" id="KW-1185">Reference proteome</keyword>
<name>A0A8T2SGB7_CERRI</name>